<name>A0A2I1KSS0_9ACTO</name>
<evidence type="ECO:0000256" key="11">
    <source>
        <dbReference type="HAMAP-Rule" id="MF_01498"/>
    </source>
</evidence>
<dbReference type="FunFam" id="3.40.50.300:FF:000050">
    <property type="entry name" value="DNA repair protein RadA"/>
    <property type="match status" value="1"/>
</dbReference>
<feature type="region of interest" description="Lon-protease-like" evidence="11">
    <location>
        <begin position="371"/>
        <end position="476"/>
    </location>
</feature>
<evidence type="ECO:0000256" key="6">
    <source>
        <dbReference type="ARBA" id="ARBA00022833"/>
    </source>
</evidence>
<dbReference type="GeneID" id="81708506"/>
<dbReference type="GO" id="GO:0005829">
    <property type="term" value="C:cytosol"/>
    <property type="evidence" value="ECO:0007669"/>
    <property type="project" value="TreeGrafter"/>
</dbReference>
<dbReference type="InterPro" id="IPR027417">
    <property type="entry name" value="P-loop_NTPase"/>
</dbReference>
<dbReference type="NCBIfam" id="TIGR00416">
    <property type="entry name" value="sms"/>
    <property type="match status" value="1"/>
</dbReference>
<evidence type="ECO:0000256" key="10">
    <source>
        <dbReference type="ARBA" id="ARBA00023204"/>
    </source>
</evidence>
<dbReference type="Gene3D" id="3.30.230.10">
    <property type="match status" value="1"/>
</dbReference>
<reference evidence="16 17" key="1">
    <citation type="submission" date="2017-12" db="EMBL/GenBank/DDBJ databases">
        <title>Phylogenetic diversity of female urinary microbiome.</title>
        <authorList>
            <person name="Thomas-White K."/>
            <person name="Wolfe A.J."/>
        </authorList>
    </citation>
    <scope>NUCLEOTIDE SEQUENCE [LARGE SCALE GENOMIC DNA]</scope>
    <source>
        <strain evidence="16 17">UMB0319</strain>
    </source>
</reference>
<gene>
    <name evidence="11" type="primary">radA</name>
    <name evidence="16" type="ORF">CYJ26_06115</name>
</gene>
<dbReference type="InterPro" id="IPR020588">
    <property type="entry name" value="RecA_ATP-bd"/>
</dbReference>
<dbReference type="SUPFAM" id="SSF52540">
    <property type="entry name" value="P-loop containing nucleoside triphosphate hydrolases"/>
    <property type="match status" value="1"/>
</dbReference>
<evidence type="ECO:0000256" key="9">
    <source>
        <dbReference type="ARBA" id="ARBA00023125"/>
    </source>
</evidence>
<evidence type="ECO:0000256" key="3">
    <source>
        <dbReference type="ARBA" id="ARBA00022763"/>
    </source>
</evidence>
<dbReference type="GO" id="GO:0005524">
    <property type="term" value="F:ATP binding"/>
    <property type="evidence" value="ECO:0007669"/>
    <property type="project" value="UniProtKB-UniRule"/>
</dbReference>
<dbReference type="Pfam" id="PF13541">
    <property type="entry name" value="ChlI"/>
    <property type="match status" value="1"/>
</dbReference>
<dbReference type="InterPro" id="IPR014721">
    <property type="entry name" value="Ribsml_uS5_D2-typ_fold_subgr"/>
</dbReference>
<evidence type="ECO:0000256" key="7">
    <source>
        <dbReference type="ARBA" id="ARBA00022840"/>
    </source>
</evidence>
<evidence type="ECO:0000256" key="12">
    <source>
        <dbReference type="NCBIfam" id="TIGR00416"/>
    </source>
</evidence>
<feature type="domain" description="RecA family profile 1" evidence="15">
    <location>
        <begin position="81"/>
        <end position="235"/>
    </location>
</feature>
<comment type="function">
    <text evidence="11">Plays a role in repairing double-strand DNA breaks, probably involving stabilizing or processing branched DNA or blocked replication forks.</text>
</comment>
<dbReference type="HAMAP" id="MF_01498">
    <property type="entry name" value="RadA_bact"/>
    <property type="match status" value="1"/>
</dbReference>
<keyword evidence="10 11" id="KW-0234">DNA repair</keyword>
<evidence type="ECO:0000256" key="1">
    <source>
        <dbReference type="ARBA" id="ARBA00022723"/>
    </source>
</evidence>
<dbReference type="GO" id="GO:0003684">
    <property type="term" value="F:damaged DNA binding"/>
    <property type="evidence" value="ECO:0007669"/>
    <property type="project" value="InterPro"/>
</dbReference>
<dbReference type="Proteomes" id="UP000234778">
    <property type="component" value="Unassembled WGS sequence"/>
</dbReference>
<evidence type="ECO:0000259" key="15">
    <source>
        <dbReference type="PROSITE" id="PS50162"/>
    </source>
</evidence>
<feature type="binding site" evidence="11">
    <location>
        <begin position="110"/>
        <end position="117"/>
    </location>
    <ligand>
        <name>ATP</name>
        <dbReference type="ChEBI" id="CHEBI:30616"/>
    </ligand>
</feature>
<evidence type="ECO:0000313" key="17">
    <source>
        <dbReference type="Proteomes" id="UP000234778"/>
    </source>
</evidence>
<dbReference type="GO" id="GO:0000725">
    <property type="term" value="P:recombinational repair"/>
    <property type="evidence" value="ECO:0007669"/>
    <property type="project" value="UniProtKB-UniRule"/>
</dbReference>
<dbReference type="PANTHER" id="PTHR32472:SF10">
    <property type="entry name" value="DNA REPAIR PROTEIN RADA-LIKE PROTEIN"/>
    <property type="match status" value="1"/>
</dbReference>
<dbReference type="SUPFAM" id="SSF54211">
    <property type="entry name" value="Ribosomal protein S5 domain 2-like"/>
    <property type="match status" value="1"/>
</dbReference>
<evidence type="ECO:0000256" key="13">
    <source>
        <dbReference type="RuleBase" id="RU003555"/>
    </source>
</evidence>
<dbReference type="GO" id="GO:0016787">
    <property type="term" value="F:hydrolase activity"/>
    <property type="evidence" value="ECO:0007669"/>
    <property type="project" value="UniProtKB-KW"/>
</dbReference>
<evidence type="ECO:0000256" key="8">
    <source>
        <dbReference type="ARBA" id="ARBA00023016"/>
    </source>
</evidence>
<dbReference type="GO" id="GO:0140664">
    <property type="term" value="F:ATP-dependent DNA damage sensor activity"/>
    <property type="evidence" value="ECO:0007669"/>
    <property type="project" value="InterPro"/>
</dbReference>
<evidence type="ECO:0000256" key="14">
    <source>
        <dbReference type="SAM" id="MobiDB-lite"/>
    </source>
</evidence>
<dbReference type="RefSeq" id="WP_024036091.1">
    <property type="nucleotide sequence ID" value="NZ_CP136961.1"/>
</dbReference>
<accession>A0A2I1KSS0</accession>
<dbReference type="Pfam" id="PF13481">
    <property type="entry name" value="AAA_25"/>
    <property type="match status" value="1"/>
</dbReference>
<dbReference type="InterPro" id="IPR041166">
    <property type="entry name" value="Rubredoxin_2"/>
</dbReference>
<dbReference type="InterPro" id="IPR020568">
    <property type="entry name" value="Ribosomal_Su5_D2-typ_SF"/>
</dbReference>
<keyword evidence="6 13" id="KW-0862">Zinc</keyword>
<evidence type="ECO:0000256" key="2">
    <source>
        <dbReference type="ARBA" id="ARBA00022741"/>
    </source>
</evidence>
<comment type="similarity">
    <text evidence="11 13">Belongs to the RecA family. RadA subfamily.</text>
</comment>
<keyword evidence="4 13" id="KW-0863">Zinc-finger</keyword>
<sequence>MPSTTTSGTARGSRKNRVSYVCTECGWTSPKWLGQCRECREWGTLEEFTEAGTTKGTALAQQSVVRPSTPARPIGEVSAEEARARSTGVGELDRVLGGGIVPGAVVLLAGEPGVGKSTLLLDVAAKAAAMSRERGEGPVLYVTGEESASQVRLRAERIDAIDPALLLASETELGALLGHVEAASPSLLIVDSVQTIASAQVEGSAGGVTQVRAVAGALIAVAKERAIPVLLVGHVTKDGGIAGPRVLEHLVDVVCQFEGDRHARLRLLRAVKNRYGPTDEVGCFDLGERGIVGLADPSGLFLSAARSEVPGTCATVTLEGRRPMPVEVQALVAQTAAGSPRRTTSGVDHSRVAMALAVLTARLRVDTSSSDVYVSTVGGARAVEPATDLAVAIAVVSAAQNLPTPPGLVAFGEVGLTGEVRATVGIQRRLAEAARLGFDRAIVPLAGSQELRAVPGLQVLPVSHVGEAVGAALPRG</sequence>
<dbReference type="InterPro" id="IPR003593">
    <property type="entry name" value="AAA+_ATPase"/>
</dbReference>
<comment type="caution">
    <text evidence="16">The sequence shown here is derived from an EMBL/GenBank/DDBJ whole genome shotgun (WGS) entry which is preliminary data.</text>
</comment>
<keyword evidence="8 11" id="KW-0346">Stress response</keyword>
<feature type="region of interest" description="Disordered" evidence="14">
    <location>
        <begin position="60"/>
        <end position="82"/>
    </location>
</feature>
<keyword evidence="9 11" id="KW-0238">DNA-binding</keyword>
<feature type="short sequence motif" description="RadA KNRFG motif" evidence="11">
    <location>
        <begin position="272"/>
        <end position="276"/>
    </location>
</feature>
<keyword evidence="1 11" id="KW-0479">Metal-binding</keyword>
<organism evidence="16 17">
    <name type="scientific">Actinomyces urogenitalis</name>
    <dbReference type="NCBI Taxonomy" id="103621"/>
    <lineage>
        <taxon>Bacteria</taxon>
        <taxon>Bacillati</taxon>
        <taxon>Actinomycetota</taxon>
        <taxon>Actinomycetes</taxon>
        <taxon>Actinomycetales</taxon>
        <taxon>Actinomycetaceae</taxon>
        <taxon>Actinomyces</taxon>
    </lineage>
</organism>
<evidence type="ECO:0000313" key="16">
    <source>
        <dbReference type="EMBL" id="PKY98672.1"/>
    </source>
</evidence>
<dbReference type="CDD" id="cd01121">
    <property type="entry name" value="RadA_SMS_N"/>
    <property type="match status" value="1"/>
</dbReference>
<dbReference type="EMBL" id="PKHA01000005">
    <property type="protein sequence ID" value="PKY98672.1"/>
    <property type="molecule type" value="Genomic_DNA"/>
</dbReference>
<dbReference type="Gene3D" id="3.40.50.300">
    <property type="entry name" value="P-loop containing nucleotide triphosphate hydrolases"/>
    <property type="match status" value="1"/>
</dbReference>
<dbReference type="PRINTS" id="PR01874">
    <property type="entry name" value="DNAREPAIRADA"/>
</dbReference>
<protein>
    <recommendedName>
        <fullName evidence="11 12">DNA repair protein RadA</fullName>
    </recommendedName>
</protein>
<comment type="function">
    <text evidence="13">DNA-dependent ATPase involved in processing of recombination intermediates, plays a role in repairing DNA breaks. Stimulates the branch migration of RecA-mediated strand transfer reactions, allowing the 3' invading strand to extend heteroduplex DNA faster. Binds ssDNA in the presence of ADP but not other nucleotides, has ATPase activity that is stimulated by ssDNA and various branched DNA structures, but inhibited by SSB. Does not have RecA's homology-searching function.</text>
</comment>
<dbReference type="InterPro" id="IPR004504">
    <property type="entry name" value="DNA_repair_RadA"/>
</dbReference>
<keyword evidence="5" id="KW-0378">Hydrolase</keyword>
<dbReference type="PANTHER" id="PTHR32472">
    <property type="entry name" value="DNA REPAIR PROTEIN RADA"/>
    <property type="match status" value="1"/>
</dbReference>
<keyword evidence="7 11" id="KW-0067">ATP-binding</keyword>
<dbReference type="PROSITE" id="PS50162">
    <property type="entry name" value="RECA_2"/>
    <property type="match status" value="1"/>
</dbReference>
<proteinExistence type="inferred from homology"/>
<evidence type="ECO:0000256" key="5">
    <source>
        <dbReference type="ARBA" id="ARBA00022801"/>
    </source>
</evidence>
<keyword evidence="3 11" id="KW-0227">DNA damage</keyword>
<dbReference type="SMART" id="SM00382">
    <property type="entry name" value="AAA"/>
    <property type="match status" value="1"/>
</dbReference>
<keyword evidence="2 11" id="KW-0547">Nucleotide-binding</keyword>
<dbReference type="AlphaFoldDB" id="A0A2I1KSS0"/>
<comment type="domain">
    <text evidence="11">The middle region has homology to RecA with ATPase motifs including the RadA KNRFG motif, while the C-terminus is homologous to Lon protease.</text>
</comment>
<evidence type="ECO:0000256" key="4">
    <source>
        <dbReference type="ARBA" id="ARBA00022771"/>
    </source>
</evidence>
<dbReference type="Pfam" id="PF18073">
    <property type="entry name" value="Zn_ribbon_LapB"/>
    <property type="match status" value="1"/>
</dbReference>
<dbReference type="GO" id="GO:0008270">
    <property type="term" value="F:zinc ion binding"/>
    <property type="evidence" value="ECO:0007669"/>
    <property type="project" value="UniProtKB-KW"/>
</dbReference>